<feature type="region of interest" description="Disordered" evidence="1">
    <location>
        <begin position="85"/>
        <end position="115"/>
    </location>
</feature>
<reference evidence="2" key="1">
    <citation type="submission" date="2021-07" db="EMBL/GenBank/DDBJ databases">
        <authorList>
            <person name="Catto M.A."/>
            <person name="Jacobson A."/>
            <person name="Kennedy G."/>
            <person name="Labadie P."/>
            <person name="Hunt B.G."/>
            <person name="Srinivasan R."/>
        </authorList>
    </citation>
    <scope>NUCLEOTIDE SEQUENCE</scope>
    <source>
        <strain evidence="2">PL_HMW_Pooled</strain>
        <tissue evidence="2">Head</tissue>
    </source>
</reference>
<sequence length="376" mass="42002">MGLGRDTYAPSSTKLRSLSTDASNSGAQFHVMTCTSTFCGQDRRLRNVTINHTAWKERKKSNKVAFQTDDWAPPDRMTGQWEVEARQDDRGGEEQKEKFLRKRAQASTWRPRLRPPPRPGLYLEAAGLQANVAVVGLARRQQKHRVGPLGPELERDLRRVLGILERVLDVAGAVERGCNREPMLIAIKRILHETGNADSFVTGLNWPVLGSPASTRPYLGIHNINNSPAARRIGITFTPVTDMVSRSVVRKDHYELAFLLLAELNLNLTLTLNAQPCQKAQGATAWKMGWREVKRQIWERKVKGEVRQMSNAWLFPALRNVSKKEKCAGVRADDDDDDDDDDYDDMANESACHGPGAAPEQSTARSPALAKTVMKA</sequence>
<protein>
    <submittedName>
        <fullName evidence="2">Uncharacterized protein</fullName>
    </submittedName>
</protein>
<reference evidence="2" key="2">
    <citation type="journal article" date="2023" name="BMC Genomics">
        <title>Pest status, molecular evolution, and epigenetic factors derived from the genome assembly of Frankliniella fusca, a thysanopteran phytovirus vector.</title>
        <authorList>
            <person name="Catto M.A."/>
            <person name="Labadie P.E."/>
            <person name="Jacobson A.L."/>
            <person name="Kennedy G.G."/>
            <person name="Srinivasan R."/>
            <person name="Hunt B.G."/>
        </authorList>
    </citation>
    <scope>NUCLEOTIDE SEQUENCE</scope>
    <source>
        <strain evidence="2">PL_HMW_Pooled</strain>
    </source>
</reference>
<feature type="region of interest" description="Disordered" evidence="1">
    <location>
        <begin position="1"/>
        <end position="22"/>
    </location>
</feature>
<feature type="compositionally biased region" description="Polar residues" evidence="1">
    <location>
        <begin position="9"/>
        <end position="22"/>
    </location>
</feature>
<gene>
    <name evidence="2" type="ORF">KUF71_021837</name>
</gene>
<feature type="region of interest" description="Disordered" evidence="1">
    <location>
        <begin position="326"/>
        <end position="376"/>
    </location>
</feature>
<dbReference type="EMBL" id="JAHWGI010000292">
    <property type="protein sequence ID" value="KAK3912267.1"/>
    <property type="molecule type" value="Genomic_DNA"/>
</dbReference>
<evidence type="ECO:0000256" key="1">
    <source>
        <dbReference type="SAM" id="MobiDB-lite"/>
    </source>
</evidence>
<proteinExistence type="predicted"/>
<evidence type="ECO:0000313" key="2">
    <source>
        <dbReference type="EMBL" id="KAK3912267.1"/>
    </source>
</evidence>
<name>A0AAE1GZZ7_9NEOP</name>
<dbReference type="AlphaFoldDB" id="A0AAE1GZZ7"/>
<comment type="caution">
    <text evidence="2">The sequence shown here is derived from an EMBL/GenBank/DDBJ whole genome shotgun (WGS) entry which is preliminary data.</text>
</comment>
<keyword evidence="3" id="KW-1185">Reference proteome</keyword>
<feature type="compositionally biased region" description="Acidic residues" evidence="1">
    <location>
        <begin position="333"/>
        <end position="347"/>
    </location>
</feature>
<feature type="compositionally biased region" description="Basic and acidic residues" evidence="1">
    <location>
        <begin position="85"/>
        <end position="98"/>
    </location>
</feature>
<dbReference type="Proteomes" id="UP001219518">
    <property type="component" value="Unassembled WGS sequence"/>
</dbReference>
<organism evidence="2 3">
    <name type="scientific">Frankliniella fusca</name>
    <dbReference type="NCBI Taxonomy" id="407009"/>
    <lineage>
        <taxon>Eukaryota</taxon>
        <taxon>Metazoa</taxon>
        <taxon>Ecdysozoa</taxon>
        <taxon>Arthropoda</taxon>
        <taxon>Hexapoda</taxon>
        <taxon>Insecta</taxon>
        <taxon>Pterygota</taxon>
        <taxon>Neoptera</taxon>
        <taxon>Paraneoptera</taxon>
        <taxon>Thysanoptera</taxon>
        <taxon>Terebrantia</taxon>
        <taxon>Thripoidea</taxon>
        <taxon>Thripidae</taxon>
        <taxon>Frankliniella</taxon>
    </lineage>
</organism>
<accession>A0AAE1GZZ7</accession>
<evidence type="ECO:0000313" key="3">
    <source>
        <dbReference type="Proteomes" id="UP001219518"/>
    </source>
</evidence>